<keyword evidence="1" id="KW-0472">Membrane</keyword>
<sequence>GERGGSGGSLSFHLTRQGWRVNLLFPTPTPVKHANLTIVEDVFTTYFILRFLVCNYVPVLNADIADRIRSNQSLVLFWPNCFWLVKAVLDFVTSGRVGEPLASALEPSSNVPAFSDYQRNSLLKRLPDSRLEAFSRVIRHQGSDSRPPVYRRLPPCQTTPPRALVAPVSIDREVVYQPQQLRLRPPPLEPRKPISREFWCPPNRPLNVSASIHDSFLALQFNPYARLVREYFWFLILACCLVLLLLNLRCILEFLTFRSTTRCLRDVYRCLRGRPRVAVGDVKDDEGFLFLRSVGRHQDRQPIAETVLTTLPLQSLRASR</sequence>
<keyword evidence="1" id="KW-1133">Transmembrane helix</keyword>
<reference evidence="2" key="1">
    <citation type="submission" date="2019-11" db="UniProtKB">
        <authorList>
            <consortium name="WormBaseParasite"/>
        </authorList>
    </citation>
    <scope>IDENTIFICATION</scope>
</reference>
<keyword evidence="1" id="KW-0812">Transmembrane</keyword>
<name>A0A5K3FQ06_MESCO</name>
<proteinExistence type="predicted"/>
<dbReference type="WBParaSite" id="MCU_009041-RA">
    <property type="protein sequence ID" value="MCU_009041-RA"/>
    <property type="gene ID" value="MCU_009041"/>
</dbReference>
<evidence type="ECO:0000313" key="2">
    <source>
        <dbReference type="WBParaSite" id="MCU_009041-RA"/>
    </source>
</evidence>
<organism evidence="2">
    <name type="scientific">Mesocestoides corti</name>
    <name type="common">Flatworm</name>
    <dbReference type="NCBI Taxonomy" id="53468"/>
    <lineage>
        <taxon>Eukaryota</taxon>
        <taxon>Metazoa</taxon>
        <taxon>Spiralia</taxon>
        <taxon>Lophotrochozoa</taxon>
        <taxon>Platyhelminthes</taxon>
        <taxon>Cestoda</taxon>
        <taxon>Eucestoda</taxon>
        <taxon>Cyclophyllidea</taxon>
        <taxon>Mesocestoididae</taxon>
        <taxon>Mesocestoides</taxon>
    </lineage>
</organism>
<protein>
    <submittedName>
        <fullName evidence="2">Innexin</fullName>
    </submittedName>
</protein>
<dbReference type="AlphaFoldDB" id="A0A5K3FQ06"/>
<accession>A0A5K3FQ06</accession>
<feature type="transmembrane region" description="Helical" evidence="1">
    <location>
        <begin position="231"/>
        <end position="252"/>
    </location>
</feature>
<evidence type="ECO:0000256" key="1">
    <source>
        <dbReference type="SAM" id="Phobius"/>
    </source>
</evidence>